<keyword evidence="2" id="KW-1185">Reference proteome</keyword>
<dbReference type="SUPFAM" id="SSF53649">
    <property type="entry name" value="Alkaline phosphatase-like"/>
    <property type="match status" value="1"/>
</dbReference>
<reference evidence="1 2" key="1">
    <citation type="journal article" date="2014" name="PLoS Genet.">
        <title>The Genome of Spironucleus salmonicida Highlights a Fish Pathogen Adapted to Fluctuating Environments.</title>
        <authorList>
            <person name="Xu F."/>
            <person name="Jerlstrom-Hultqvist J."/>
            <person name="Einarsson E."/>
            <person name="Astvaldsson A."/>
            <person name="Svard S.G."/>
            <person name="Andersson J.O."/>
        </authorList>
    </citation>
    <scope>NUCLEOTIDE SEQUENCE [LARGE SCALE GENOMIC DNA]</scope>
    <source>
        <strain evidence="1 2">ATCC 50377</strain>
    </source>
</reference>
<gene>
    <name evidence="1" type="ORF">SS50377_28103</name>
</gene>
<evidence type="ECO:0000313" key="1">
    <source>
        <dbReference type="EMBL" id="KAH0570128.1"/>
    </source>
</evidence>
<proteinExistence type="predicted"/>
<dbReference type="EMBL" id="AUWU02000008">
    <property type="protein sequence ID" value="KAH0570128.1"/>
    <property type="molecule type" value="Genomic_DNA"/>
</dbReference>
<dbReference type="Proteomes" id="UP000018208">
    <property type="component" value="Unassembled WGS sequence"/>
</dbReference>
<dbReference type="RefSeq" id="XP_067760901.1">
    <property type="nucleotide sequence ID" value="XM_067911879.1"/>
</dbReference>
<name>A0A9P8LL95_9EUKA</name>
<dbReference type="OrthoDB" id="96314at2759"/>
<dbReference type="Gene3D" id="3.40.720.10">
    <property type="entry name" value="Alkaline Phosphatase, subunit A"/>
    <property type="match status" value="1"/>
</dbReference>
<dbReference type="InterPro" id="IPR017850">
    <property type="entry name" value="Alkaline_phosphatase_core_sf"/>
</dbReference>
<dbReference type="AlphaFoldDB" id="A0A9P8LL95"/>
<comment type="caution">
    <text evidence="1">The sequence shown here is derived from an EMBL/GenBank/DDBJ whole genome shotgun (WGS) entry which is preliminary data.</text>
</comment>
<protein>
    <submittedName>
        <fullName evidence="1">Sulfatase</fullName>
    </submittedName>
</protein>
<organism evidence="1 2">
    <name type="scientific">Spironucleus salmonicida</name>
    <dbReference type="NCBI Taxonomy" id="348837"/>
    <lineage>
        <taxon>Eukaryota</taxon>
        <taxon>Metamonada</taxon>
        <taxon>Diplomonadida</taxon>
        <taxon>Hexamitidae</taxon>
        <taxon>Hexamitinae</taxon>
        <taxon>Spironucleus</taxon>
    </lineage>
</organism>
<sequence>MPQILKDIFYIDNRDVIQFPYFVDSRDVYCKFSECEEEVMAEQMVAKQDMPNSVLVMIGSFSANLLLLKDQDFSEEQNGGAFNATTMPNLARLNELGSTNIGVNFPGGPTILGWFGIETGNFPIRHGIGITQQRGKDHLTLAKFFNYLGYTTAYTSSAPPEFDAKHNILYNGDFENAQYCCPTKAPWFENFTNSDWDADRITKDQFELQIQNISTHFFANWFTIDTHSSQQVFDQPQYYDETISPKYVKMTNYFDKQLGKLVAFLKGNHSNAIIVVMDDHDQRYAISPSMCSGWDTECANKAVSEDYFGTTTTEAYIGEDSALQQQFNLNKSTINFLTRIPSFWPFSGNLHATQRCRW</sequence>
<evidence type="ECO:0000313" key="2">
    <source>
        <dbReference type="Proteomes" id="UP000018208"/>
    </source>
</evidence>
<dbReference type="KEGG" id="ssao:94302126"/>
<accession>A0A9P8LL95</accession>
<dbReference type="GeneID" id="94302126"/>